<reference evidence="2" key="1">
    <citation type="submission" date="2021-05" db="EMBL/GenBank/DDBJ databases">
        <title>The genome of the haptophyte Pavlova lutheri (Diacronema luteri, Pavlovales) - a model for lipid biosynthesis in eukaryotic algae.</title>
        <authorList>
            <person name="Hulatt C.J."/>
            <person name="Posewitz M.C."/>
        </authorList>
    </citation>
    <scope>NUCLEOTIDE SEQUENCE</scope>
    <source>
        <strain evidence="2">NIVA-4/92</strain>
    </source>
</reference>
<feature type="compositionally biased region" description="Basic and acidic residues" evidence="1">
    <location>
        <begin position="388"/>
        <end position="410"/>
    </location>
</feature>
<gene>
    <name evidence="2" type="ORF">KFE25_007782</name>
</gene>
<feature type="compositionally biased region" description="Pro residues" evidence="1">
    <location>
        <begin position="448"/>
        <end position="465"/>
    </location>
</feature>
<comment type="caution">
    <text evidence="2">The sequence shown here is derived from an EMBL/GenBank/DDBJ whole genome shotgun (WGS) entry which is preliminary data.</text>
</comment>
<feature type="compositionally biased region" description="Pro residues" evidence="1">
    <location>
        <begin position="162"/>
        <end position="177"/>
    </location>
</feature>
<feature type="region of interest" description="Disordered" evidence="1">
    <location>
        <begin position="374"/>
        <end position="410"/>
    </location>
</feature>
<feature type="region of interest" description="Disordered" evidence="1">
    <location>
        <begin position="49"/>
        <end position="114"/>
    </location>
</feature>
<feature type="region of interest" description="Disordered" evidence="1">
    <location>
        <begin position="550"/>
        <end position="573"/>
    </location>
</feature>
<feature type="region of interest" description="Disordered" evidence="1">
    <location>
        <begin position="842"/>
        <end position="861"/>
    </location>
</feature>
<feature type="compositionally biased region" description="Low complexity" evidence="1">
    <location>
        <begin position="192"/>
        <end position="208"/>
    </location>
</feature>
<feature type="region of interest" description="Disordered" evidence="1">
    <location>
        <begin position="436"/>
        <end position="468"/>
    </location>
</feature>
<accession>A0A8J5Y0W0</accession>
<dbReference type="AlphaFoldDB" id="A0A8J5Y0W0"/>
<evidence type="ECO:0000313" key="3">
    <source>
        <dbReference type="Proteomes" id="UP000751190"/>
    </source>
</evidence>
<evidence type="ECO:0000256" key="1">
    <source>
        <dbReference type="SAM" id="MobiDB-lite"/>
    </source>
</evidence>
<name>A0A8J5Y0W0_DIALT</name>
<dbReference type="EMBL" id="JAGTXO010000003">
    <property type="protein sequence ID" value="KAG8469264.1"/>
    <property type="molecule type" value="Genomic_DNA"/>
</dbReference>
<dbReference type="OMA" id="ASEWTHL"/>
<feature type="compositionally biased region" description="Acidic residues" evidence="1">
    <location>
        <begin position="729"/>
        <end position="747"/>
    </location>
</feature>
<feature type="compositionally biased region" description="Basic and acidic residues" evidence="1">
    <location>
        <begin position="327"/>
        <end position="344"/>
    </location>
</feature>
<organism evidence="2 3">
    <name type="scientific">Diacronema lutheri</name>
    <name type="common">Unicellular marine alga</name>
    <name type="synonym">Monochrysis lutheri</name>
    <dbReference type="NCBI Taxonomy" id="2081491"/>
    <lineage>
        <taxon>Eukaryota</taxon>
        <taxon>Haptista</taxon>
        <taxon>Haptophyta</taxon>
        <taxon>Pavlovophyceae</taxon>
        <taxon>Pavlovales</taxon>
        <taxon>Pavlovaceae</taxon>
        <taxon>Diacronema</taxon>
    </lineage>
</organism>
<feature type="compositionally biased region" description="Low complexity" evidence="1">
    <location>
        <begin position="644"/>
        <end position="658"/>
    </location>
</feature>
<feature type="region of interest" description="Disordered" evidence="1">
    <location>
        <begin position="644"/>
        <end position="669"/>
    </location>
</feature>
<proteinExistence type="predicted"/>
<sequence>MAAQGEELAAAMQQAMGAFSRASALLARGSPLDEQLPPMERLACTEMLASAGGGPGRRSRSTSFHRPSRRLAPPPRNARSAVSSRPVATPKHPPRACAPPREPGAPASEWTHLSAGGELPSLSALASMPVLELVDKERAAAERRRAEIAPQPKPKAVFRGTPAPPRPPPLRAAPPPAHEGGARVAGDEDEAAASPEPRSPADLAASLDSADEHSRPHGARSALEPSHARASVTGPWEHGGGSLQAGSPVSAAALAAQRVTEARAARRAREEEERRAADAERAEKAAKDAQRVERFRAEQARRLAAAERVRRDAAAAAAEEEVAAAEARARARAEGAERSEREALESAMRVARRAADDRQRASEACRAEVEAAEAAARASVERGAALQREARERVSRREAEERARRDAEAERAAIEARYRAELGAYHRRIAEDARQLARERLLRRQAGLPPPSPPKALPPPPPAPPRELVAQPRAAVGAQPLQPPGATGHVPRAVVAAAVRARADGGAGSWPAAGAWRGAAINAVPPGARLHAEDGDGEAVSVVVYADGMRDGSDGEGEGSDGREAEWAGGHGGVFDGDERRYGELFAHARAPPAVRVAIRHASNGDAIGLVTAGVRRPAAHGRRHGGEQMCMAGSDAPAACSAASRRLASRSRASGASQLQPAPRGRQLLEPDGAERLLVDEHDGDSSVPLSRGGSPFDYNDDSAYGDGAYEGEARGPGPHGAGRNGSSDDDESEDNDAPPSADDDLLAARRAPMGSTAEHGGRLPECDDGSDGVRATADGPASAGDAAPDKHTGAGGYARIMARGAHVGGLRTSAEASEPPKAKAGRKRPPVWKREPVPLTLMADAERAPPIAPAAAGRP</sequence>
<keyword evidence="3" id="KW-1185">Reference proteome</keyword>
<feature type="compositionally biased region" description="Low complexity" evidence="1">
    <location>
        <begin position="777"/>
        <end position="788"/>
    </location>
</feature>
<dbReference type="Proteomes" id="UP000751190">
    <property type="component" value="Unassembled WGS sequence"/>
</dbReference>
<evidence type="ECO:0000313" key="2">
    <source>
        <dbReference type="EMBL" id="KAG8469264.1"/>
    </source>
</evidence>
<feature type="compositionally biased region" description="Basic and acidic residues" evidence="1">
    <location>
        <begin position="260"/>
        <end position="313"/>
    </location>
</feature>
<feature type="region of interest" description="Disordered" evidence="1">
    <location>
        <begin position="140"/>
        <end position="350"/>
    </location>
</feature>
<feature type="region of interest" description="Disordered" evidence="1">
    <location>
        <begin position="682"/>
        <end position="836"/>
    </location>
</feature>
<feature type="compositionally biased region" description="Low complexity" evidence="1">
    <location>
        <begin position="374"/>
        <end position="385"/>
    </location>
</feature>
<protein>
    <submittedName>
        <fullName evidence="2">Uncharacterized protein</fullName>
    </submittedName>
</protein>